<feature type="compositionally biased region" description="Low complexity" evidence="1">
    <location>
        <begin position="18"/>
        <end position="33"/>
    </location>
</feature>
<feature type="region of interest" description="Disordered" evidence="1">
    <location>
        <begin position="1"/>
        <end position="33"/>
    </location>
</feature>
<protein>
    <submittedName>
        <fullName evidence="2">Uncharacterized protein</fullName>
    </submittedName>
</protein>
<accession>X0ZSB3</accession>
<name>X0ZSB3_9ZZZZ</name>
<organism evidence="2">
    <name type="scientific">marine sediment metagenome</name>
    <dbReference type="NCBI Taxonomy" id="412755"/>
    <lineage>
        <taxon>unclassified sequences</taxon>
        <taxon>metagenomes</taxon>
        <taxon>ecological metagenomes</taxon>
    </lineage>
</organism>
<sequence>MLAPGTDPNRSAQPPINPAIEETTTAIPEPTDG</sequence>
<dbReference type="AlphaFoldDB" id="X0ZSB3"/>
<comment type="caution">
    <text evidence="2">The sequence shown here is derived from an EMBL/GenBank/DDBJ whole genome shotgun (WGS) entry which is preliminary data.</text>
</comment>
<gene>
    <name evidence="2" type="ORF">S01H1_80940</name>
</gene>
<evidence type="ECO:0000256" key="1">
    <source>
        <dbReference type="SAM" id="MobiDB-lite"/>
    </source>
</evidence>
<proteinExistence type="predicted"/>
<evidence type="ECO:0000313" key="2">
    <source>
        <dbReference type="EMBL" id="GAG51111.1"/>
    </source>
</evidence>
<feature type="non-terminal residue" evidence="2">
    <location>
        <position position="33"/>
    </location>
</feature>
<dbReference type="EMBL" id="BARS01054714">
    <property type="protein sequence ID" value="GAG51111.1"/>
    <property type="molecule type" value="Genomic_DNA"/>
</dbReference>
<reference evidence="2" key="1">
    <citation type="journal article" date="2014" name="Front. Microbiol.">
        <title>High frequency of phylogenetically diverse reductive dehalogenase-homologous genes in deep subseafloor sedimentary metagenomes.</title>
        <authorList>
            <person name="Kawai M."/>
            <person name="Futagami T."/>
            <person name="Toyoda A."/>
            <person name="Takaki Y."/>
            <person name="Nishi S."/>
            <person name="Hori S."/>
            <person name="Arai W."/>
            <person name="Tsubouchi T."/>
            <person name="Morono Y."/>
            <person name="Uchiyama I."/>
            <person name="Ito T."/>
            <person name="Fujiyama A."/>
            <person name="Inagaki F."/>
            <person name="Takami H."/>
        </authorList>
    </citation>
    <scope>NUCLEOTIDE SEQUENCE</scope>
    <source>
        <strain evidence="2">Expedition CK06-06</strain>
    </source>
</reference>